<evidence type="ECO:0000256" key="2">
    <source>
        <dbReference type="ARBA" id="ARBA00023002"/>
    </source>
</evidence>
<dbReference type="InterPro" id="IPR039650">
    <property type="entry name" value="HdrA-like"/>
</dbReference>
<feature type="domain" description="4Fe-4S ferredoxin-type" evidence="5">
    <location>
        <begin position="115"/>
        <end position="144"/>
    </location>
</feature>
<gene>
    <name evidence="6" type="ORF">S01H4_36406</name>
</gene>
<dbReference type="PROSITE" id="PS51379">
    <property type="entry name" value="4FE4S_FER_2"/>
    <property type="match status" value="1"/>
</dbReference>
<keyword evidence="3" id="KW-0408">Iron</keyword>
<organism evidence="6">
    <name type="scientific">marine sediment metagenome</name>
    <dbReference type="NCBI Taxonomy" id="412755"/>
    <lineage>
        <taxon>unclassified sequences</taxon>
        <taxon>metagenomes</taxon>
        <taxon>ecological metagenomes</taxon>
    </lineage>
</organism>
<keyword evidence="4" id="KW-0411">Iron-sulfur</keyword>
<keyword evidence="1" id="KW-0479">Metal-binding</keyword>
<evidence type="ECO:0000256" key="3">
    <source>
        <dbReference type="ARBA" id="ARBA00023004"/>
    </source>
</evidence>
<evidence type="ECO:0000259" key="5">
    <source>
        <dbReference type="PROSITE" id="PS51379"/>
    </source>
</evidence>
<dbReference type="GO" id="GO:0046872">
    <property type="term" value="F:metal ion binding"/>
    <property type="evidence" value="ECO:0007669"/>
    <property type="project" value="UniProtKB-KW"/>
</dbReference>
<sequence length="150" mass="16408">DDLSQTGELLIRGEDVIDDRIFENRADIAVLAIGIEPAEGTEQLSQLLNISQGPYGFLLEKHLKIKPSETSVSGVFLAGVIQGPKDIPNSIAHAESAAAKAIALMSKDFVELDPHVVVFNPAECDLCRLCEHICIYNALEIKNDKLNIWI</sequence>
<feature type="non-terminal residue" evidence="6">
    <location>
        <position position="1"/>
    </location>
</feature>
<protein>
    <recommendedName>
        <fullName evidence="5">4Fe-4S ferredoxin-type domain-containing protein</fullName>
    </recommendedName>
</protein>
<dbReference type="PANTHER" id="PTHR43498:SF1">
    <property type="entry name" value="COB--COM HETERODISULFIDE REDUCTASE IRON-SULFUR SUBUNIT A"/>
    <property type="match status" value="1"/>
</dbReference>
<reference evidence="6" key="1">
    <citation type="journal article" date="2014" name="Front. Microbiol.">
        <title>High frequency of phylogenetically diverse reductive dehalogenase-homologous genes in deep subseafloor sedimentary metagenomes.</title>
        <authorList>
            <person name="Kawai M."/>
            <person name="Futagami T."/>
            <person name="Toyoda A."/>
            <person name="Takaki Y."/>
            <person name="Nishi S."/>
            <person name="Hori S."/>
            <person name="Arai W."/>
            <person name="Tsubouchi T."/>
            <person name="Morono Y."/>
            <person name="Uchiyama I."/>
            <person name="Ito T."/>
            <person name="Fujiyama A."/>
            <person name="Inagaki F."/>
            <person name="Takami H."/>
        </authorList>
    </citation>
    <scope>NUCLEOTIDE SEQUENCE</scope>
    <source>
        <strain evidence="6">Expedition CK06-06</strain>
    </source>
</reference>
<dbReference type="AlphaFoldDB" id="X1BQH7"/>
<evidence type="ECO:0000256" key="1">
    <source>
        <dbReference type="ARBA" id="ARBA00022723"/>
    </source>
</evidence>
<name>X1BQH7_9ZZZZ</name>
<proteinExistence type="predicted"/>
<evidence type="ECO:0000256" key="4">
    <source>
        <dbReference type="ARBA" id="ARBA00023014"/>
    </source>
</evidence>
<dbReference type="PANTHER" id="PTHR43498">
    <property type="entry name" value="FERREDOXIN:COB-COM HETERODISULFIDE REDUCTASE SUBUNIT A"/>
    <property type="match status" value="1"/>
</dbReference>
<dbReference type="SUPFAM" id="SSF54862">
    <property type="entry name" value="4Fe-4S ferredoxins"/>
    <property type="match status" value="1"/>
</dbReference>
<comment type="caution">
    <text evidence="6">The sequence shown here is derived from an EMBL/GenBank/DDBJ whole genome shotgun (WGS) entry which is preliminary data.</text>
</comment>
<evidence type="ECO:0000313" key="6">
    <source>
        <dbReference type="EMBL" id="GAG86408.1"/>
    </source>
</evidence>
<accession>X1BQH7</accession>
<keyword evidence="2" id="KW-0560">Oxidoreductase</keyword>
<dbReference type="GO" id="GO:0051536">
    <property type="term" value="F:iron-sulfur cluster binding"/>
    <property type="evidence" value="ECO:0007669"/>
    <property type="project" value="UniProtKB-KW"/>
</dbReference>
<dbReference type="EMBL" id="BART01019456">
    <property type="protein sequence ID" value="GAG86408.1"/>
    <property type="molecule type" value="Genomic_DNA"/>
</dbReference>
<dbReference type="InterPro" id="IPR017896">
    <property type="entry name" value="4Fe4S_Fe-S-bd"/>
</dbReference>
<dbReference type="GO" id="GO:0016491">
    <property type="term" value="F:oxidoreductase activity"/>
    <property type="evidence" value="ECO:0007669"/>
    <property type="project" value="UniProtKB-KW"/>
</dbReference>